<accession>A0A978W3L7</accession>
<dbReference type="Gene3D" id="3.20.20.300">
    <property type="entry name" value="Glycoside hydrolase, family 3, N-terminal domain"/>
    <property type="match status" value="2"/>
</dbReference>
<dbReference type="GO" id="GO:0046556">
    <property type="term" value="F:alpha-L-arabinofuranosidase activity"/>
    <property type="evidence" value="ECO:0007669"/>
    <property type="project" value="TreeGrafter"/>
</dbReference>
<dbReference type="SUPFAM" id="SSF51445">
    <property type="entry name" value="(Trans)glycosidases"/>
    <property type="match status" value="1"/>
</dbReference>
<feature type="domain" description="Fibronectin type III-like" evidence="6">
    <location>
        <begin position="703"/>
        <end position="772"/>
    </location>
</feature>
<evidence type="ECO:0000256" key="2">
    <source>
        <dbReference type="ARBA" id="ARBA00022801"/>
    </source>
</evidence>
<dbReference type="Pfam" id="PF14310">
    <property type="entry name" value="Fn3-like"/>
    <property type="match status" value="1"/>
</dbReference>
<keyword evidence="4" id="KW-1133">Transmembrane helix</keyword>
<dbReference type="InterPro" id="IPR001764">
    <property type="entry name" value="Glyco_hydro_3_N"/>
</dbReference>
<comment type="caution">
    <text evidence="7">The sequence shown here is derived from an EMBL/GenBank/DDBJ whole genome shotgun (WGS) entry which is preliminary data.</text>
</comment>
<evidence type="ECO:0000256" key="1">
    <source>
        <dbReference type="ARBA" id="ARBA00022729"/>
    </source>
</evidence>
<feature type="signal peptide" evidence="5">
    <location>
        <begin position="1"/>
        <end position="28"/>
    </location>
</feature>
<keyword evidence="1 5" id="KW-0732">Signal</keyword>
<gene>
    <name evidence="7" type="ORF">FEM48_Zijuj01G0212800</name>
</gene>
<organism evidence="7 8">
    <name type="scientific">Ziziphus jujuba var. spinosa</name>
    <dbReference type="NCBI Taxonomy" id="714518"/>
    <lineage>
        <taxon>Eukaryota</taxon>
        <taxon>Viridiplantae</taxon>
        <taxon>Streptophyta</taxon>
        <taxon>Embryophyta</taxon>
        <taxon>Tracheophyta</taxon>
        <taxon>Spermatophyta</taxon>
        <taxon>Magnoliopsida</taxon>
        <taxon>eudicotyledons</taxon>
        <taxon>Gunneridae</taxon>
        <taxon>Pentapetalae</taxon>
        <taxon>rosids</taxon>
        <taxon>fabids</taxon>
        <taxon>Rosales</taxon>
        <taxon>Rhamnaceae</taxon>
        <taxon>Paliureae</taxon>
        <taxon>Ziziphus</taxon>
    </lineage>
</organism>
<dbReference type="InterPro" id="IPR013783">
    <property type="entry name" value="Ig-like_fold"/>
</dbReference>
<evidence type="ECO:0000256" key="3">
    <source>
        <dbReference type="ARBA" id="ARBA00023295"/>
    </source>
</evidence>
<dbReference type="SUPFAM" id="SSF52279">
    <property type="entry name" value="Beta-D-glucan exohydrolase, C-terminal domain"/>
    <property type="match status" value="2"/>
</dbReference>
<dbReference type="InterPro" id="IPR017853">
    <property type="entry name" value="GH"/>
</dbReference>
<feature type="chain" id="PRO_5038023515" description="Fibronectin type III-like domain-containing protein" evidence="5">
    <location>
        <begin position="29"/>
        <end position="812"/>
    </location>
</feature>
<dbReference type="GO" id="GO:0031222">
    <property type="term" value="P:arabinan catabolic process"/>
    <property type="evidence" value="ECO:0007669"/>
    <property type="project" value="TreeGrafter"/>
</dbReference>
<dbReference type="InterPro" id="IPR026891">
    <property type="entry name" value="Fn3-like"/>
</dbReference>
<dbReference type="InterPro" id="IPR036881">
    <property type="entry name" value="Glyco_hydro_3_C_sf"/>
</dbReference>
<evidence type="ECO:0000256" key="4">
    <source>
        <dbReference type="SAM" id="Phobius"/>
    </source>
</evidence>
<dbReference type="FunFam" id="3.40.50.1700:FF:000001">
    <property type="entry name" value="probable beta-D-xylosidase 2"/>
    <property type="match status" value="1"/>
</dbReference>
<dbReference type="Pfam" id="PF00933">
    <property type="entry name" value="Glyco_hydro_3"/>
    <property type="match status" value="1"/>
</dbReference>
<dbReference type="Pfam" id="PF01915">
    <property type="entry name" value="Glyco_hydro_3_C"/>
    <property type="match status" value="1"/>
</dbReference>
<evidence type="ECO:0000259" key="6">
    <source>
        <dbReference type="SMART" id="SM01217"/>
    </source>
</evidence>
<protein>
    <recommendedName>
        <fullName evidence="6">Fibronectin type III-like domain-containing protein</fullName>
    </recommendedName>
</protein>
<dbReference type="PANTHER" id="PTHR42721:SF8">
    <property type="entry name" value="BETA-D-XYLOSIDASE 1"/>
    <property type="match status" value="1"/>
</dbReference>
<dbReference type="PANTHER" id="PTHR42721">
    <property type="entry name" value="SUGAR HYDROLASE-RELATED"/>
    <property type="match status" value="1"/>
</dbReference>
<keyword evidence="4" id="KW-0472">Membrane</keyword>
<dbReference type="GO" id="GO:0009044">
    <property type="term" value="F:xylan 1,4-beta-xylosidase activity"/>
    <property type="evidence" value="ECO:0007669"/>
    <property type="project" value="InterPro"/>
</dbReference>
<dbReference type="InterPro" id="IPR044993">
    <property type="entry name" value="BXL"/>
</dbReference>
<dbReference type="Proteomes" id="UP000813462">
    <property type="component" value="Unassembled WGS sequence"/>
</dbReference>
<dbReference type="AlphaFoldDB" id="A0A978W3L7"/>
<dbReference type="GO" id="GO:0048046">
    <property type="term" value="C:apoplast"/>
    <property type="evidence" value="ECO:0007669"/>
    <property type="project" value="TreeGrafter"/>
</dbReference>
<evidence type="ECO:0000313" key="8">
    <source>
        <dbReference type="Proteomes" id="UP000813462"/>
    </source>
</evidence>
<dbReference type="Gene3D" id="3.40.50.1700">
    <property type="entry name" value="Glycoside hydrolase family 3 C-terminal domain"/>
    <property type="match status" value="1"/>
</dbReference>
<feature type="transmembrane region" description="Helical" evidence="4">
    <location>
        <begin position="523"/>
        <end position="543"/>
    </location>
</feature>
<dbReference type="Gene3D" id="2.60.40.10">
    <property type="entry name" value="Immunoglobulins"/>
    <property type="match status" value="1"/>
</dbReference>
<keyword evidence="4" id="KW-0812">Transmembrane</keyword>
<name>A0A978W3L7_ZIZJJ</name>
<dbReference type="SMART" id="SM01217">
    <property type="entry name" value="Fn3_like"/>
    <property type="match status" value="1"/>
</dbReference>
<sequence>MAYKSNSFFILSVVFFLCLSWSTNTGEARQPFACDPQNPLTKSLKFCSASLPIQKRVDDLIGRLTLEEKIKLLVDNATAVPRLGIQSYEWWSEALHGVSNVGPGTNFGGDFPGATSFPQVITTAASFNESLWEQIGQVVSDEARAMYNGGAAGLTYWSPNVNVLRDPRWGRCQETPGEDPFLSAKYAARYVMGLQGNAEGDRLKVAACCKHYTAYDLDNWNGIDRYHFNARVCTKFLVNGKPTYADLDLLKNIILGEWHLNGYIVSDCDSVDVLYKYQNYTRTPQEAAALSIKAGLDLDCGVFLSDHTEEAVKAGLVSENDLNNALVNTISVQMRLGMFDGEPSAHPFGNLGPKDVCTKDHQQLALEAARQGIVLLKNRRKTLPLSGRQKTVAVIGPNSNVTDTMIGNYAGVPCGYITPLQGIQKYSQTIHQPGCTNVACNDDQQFELAEAAARQADATVLVMGLDLSIEAESRDRTGLLLPGDQQELVYRVSRASKGPTILVLMSGGPIDVSFAKKDKHIDAILWVGYPGQAGGAAIADVLFGTTNPGNTNIYIFIYMHVYVYVYILYIIMLVIFYLISCMPCDNLGGKLPMTWYPESYLAKVPMTNMQMRANPKRGYPGRTYRFYKGPVVFPFGYGLSFTTFDTKLVQAPSQLSLPISATLTDSTTLSTTYALSLTHTNCNSLSLPLHIDVKNNGTVDGTHTLLVFSTPPAGTWSANKHLVGFQKVHVAVGSVQRVMVGVDVCKHLSVVDKSGVRTIPLGEHQIHIGGDGVGDLKHSISLHAGSTNILSLRNVSKTATPSSFHFYFLTSN</sequence>
<dbReference type="EMBL" id="JAEACU010000001">
    <property type="protein sequence ID" value="KAH7546551.1"/>
    <property type="molecule type" value="Genomic_DNA"/>
</dbReference>
<reference evidence="7" key="1">
    <citation type="journal article" date="2021" name="Front. Plant Sci.">
        <title>Chromosome-Scale Genome Assembly for Chinese Sour Jujube and Insights Into Its Genome Evolution and Domestication Signature.</title>
        <authorList>
            <person name="Shen L.-Y."/>
            <person name="Luo H."/>
            <person name="Wang X.-L."/>
            <person name="Wang X.-M."/>
            <person name="Qiu X.-J."/>
            <person name="Liu H."/>
            <person name="Zhou S.-S."/>
            <person name="Jia K.-H."/>
            <person name="Nie S."/>
            <person name="Bao Y.-T."/>
            <person name="Zhang R.-G."/>
            <person name="Yun Q.-Z."/>
            <person name="Chai Y.-H."/>
            <person name="Lu J.-Y."/>
            <person name="Li Y."/>
            <person name="Zhao S.-W."/>
            <person name="Mao J.-F."/>
            <person name="Jia S.-G."/>
            <person name="Mao Y.-M."/>
        </authorList>
    </citation>
    <scope>NUCLEOTIDE SEQUENCE</scope>
    <source>
        <strain evidence="7">AT0</strain>
        <tissue evidence="7">Leaf</tissue>
    </source>
</reference>
<keyword evidence="3" id="KW-0326">Glycosidase</keyword>
<feature type="transmembrane region" description="Helical" evidence="4">
    <location>
        <begin position="555"/>
        <end position="579"/>
    </location>
</feature>
<keyword evidence="2" id="KW-0378">Hydrolase</keyword>
<dbReference type="GO" id="GO:0045493">
    <property type="term" value="P:xylan catabolic process"/>
    <property type="evidence" value="ECO:0007669"/>
    <property type="project" value="InterPro"/>
</dbReference>
<proteinExistence type="predicted"/>
<dbReference type="InterPro" id="IPR036962">
    <property type="entry name" value="Glyco_hydro_3_N_sf"/>
</dbReference>
<evidence type="ECO:0000313" key="7">
    <source>
        <dbReference type="EMBL" id="KAH7546551.1"/>
    </source>
</evidence>
<dbReference type="InterPro" id="IPR002772">
    <property type="entry name" value="Glyco_hydro_3_C"/>
</dbReference>
<evidence type="ECO:0000256" key="5">
    <source>
        <dbReference type="SAM" id="SignalP"/>
    </source>
</evidence>